<dbReference type="Proteomes" id="UP000092631">
    <property type="component" value="Chromosome"/>
</dbReference>
<dbReference type="InterPro" id="IPR011042">
    <property type="entry name" value="6-blade_b-propeller_TolB-like"/>
</dbReference>
<dbReference type="GeneID" id="82186165"/>
<evidence type="ECO:0000313" key="2">
    <source>
        <dbReference type="Proteomes" id="UP000092631"/>
    </source>
</evidence>
<dbReference type="SUPFAM" id="SSF63829">
    <property type="entry name" value="Calcium-dependent phosphotriesterase"/>
    <property type="match status" value="1"/>
</dbReference>
<protein>
    <submittedName>
        <fullName evidence="1">Uncharacterized protein</fullName>
    </submittedName>
</protein>
<dbReference type="InterPro" id="IPR053143">
    <property type="entry name" value="Arylsulfate_ST"/>
</dbReference>
<sequence length="294" mass="32985">MTRIYMAILAFLFPAFLSAQTKTFAGTDYSQGIVFVMENNQIVWQHKAPDSNDLWVLPNGNILFTTGHGVLEMTRQNDTIFHYESKSPVFACQRLKNGNTFVGECSTGRMLEISPKGKIVKEVCILPEGVKEEGFAFMRNARCLDNGHFLVAHYGPQCVTEYDTNGKVVWNLEVPGGPHSLTRLPNGHTLIAVADKDQNPRLIEVTKEGKIVWELSNTDIPGKPLKFLGGFQYFSDGRFLITNWTGHVNPKEKVHMLLVNRQKKILYSLENTPGLKTMSSVYSMDIPAGVTSYH</sequence>
<evidence type="ECO:0000313" key="1">
    <source>
        <dbReference type="EMBL" id="ANU56732.1"/>
    </source>
</evidence>
<dbReference type="PANTHER" id="PTHR35340">
    <property type="entry name" value="PQQ ENZYME REPEAT PROTEIN-RELATED"/>
    <property type="match status" value="1"/>
</dbReference>
<dbReference type="RefSeq" id="WP_065537973.1">
    <property type="nucleotide sequence ID" value="NZ_CAPDLJ010000003.1"/>
</dbReference>
<name>A0A1C7GYS7_9BACE</name>
<dbReference type="OrthoDB" id="264813at2"/>
<proteinExistence type="predicted"/>
<organism evidence="1 2">
    <name type="scientific">Bacteroides caecimuris</name>
    <dbReference type="NCBI Taxonomy" id="1796613"/>
    <lineage>
        <taxon>Bacteria</taxon>
        <taxon>Pseudomonadati</taxon>
        <taxon>Bacteroidota</taxon>
        <taxon>Bacteroidia</taxon>
        <taxon>Bacteroidales</taxon>
        <taxon>Bacteroidaceae</taxon>
        <taxon>Bacteroides</taxon>
    </lineage>
</organism>
<dbReference type="KEGG" id="bcae:A4V03_03365"/>
<dbReference type="PANTHER" id="PTHR35340:SF5">
    <property type="entry name" value="ASST-DOMAIN-CONTAINING PROTEIN"/>
    <property type="match status" value="1"/>
</dbReference>
<gene>
    <name evidence="1" type="ORF">A4V03_03365</name>
</gene>
<keyword evidence="2" id="KW-1185">Reference proteome</keyword>
<dbReference type="Gene3D" id="2.120.10.30">
    <property type="entry name" value="TolB, C-terminal domain"/>
    <property type="match status" value="1"/>
</dbReference>
<dbReference type="EMBL" id="CP015401">
    <property type="protein sequence ID" value="ANU56732.1"/>
    <property type="molecule type" value="Genomic_DNA"/>
</dbReference>
<reference evidence="2" key="1">
    <citation type="submission" date="2016-04" db="EMBL/GenBank/DDBJ databases">
        <title>Complete Genome Sequences of Twelve Strains of a Stable Defined Moderately Diverse Mouse Microbiota 2 (sDMDMm2).</title>
        <authorList>
            <person name="Uchimura Y."/>
            <person name="Wyss M."/>
            <person name="Brugiroux S."/>
            <person name="Limenitakis J.P."/>
            <person name="Stecher B."/>
            <person name="McCoy K.D."/>
            <person name="Macpherson A.J."/>
        </authorList>
    </citation>
    <scope>NUCLEOTIDE SEQUENCE [LARGE SCALE GENOMIC DNA]</scope>
    <source>
        <strain evidence="2">I48</strain>
    </source>
</reference>
<dbReference type="AlphaFoldDB" id="A0A1C7GYS7"/>
<accession>A0A1C7GYS7</accession>